<dbReference type="RefSeq" id="WP_153405282.1">
    <property type="nucleotide sequence ID" value="NZ_ML762436.1"/>
</dbReference>
<name>A0A7C8GSM5_9BACI</name>
<gene>
    <name evidence="2" type="ORF">F9U64_14970</name>
</gene>
<accession>A0A7C8GSM5</accession>
<dbReference type="Proteomes" id="UP000480246">
    <property type="component" value="Unassembled WGS sequence"/>
</dbReference>
<keyword evidence="1" id="KW-1133">Transmembrane helix</keyword>
<proteinExistence type="predicted"/>
<comment type="caution">
    <text evidence="2">The sequence shown here is derived from an EMBL/GenBank/DDBJ whole genome shotgun (WGS) entry which is preliminary data.</text>
</comment>
<evidence type="ECO:0000313" key="3">
    <source>
        <dbReference type="Proteomes" id="UP000480246"/>
    </source>
</evidence>
<dbReference type="OrthoDB" id="2628646at2"/>
<keyword evidence="3" id="KW-1185">Reference proteome</keyword>
<organism evidence="2 3">
    <name type="scientific">Gracilibacillus oryzae</name>
    <dbReference type="NCBI Taxonomy" id="1672701"/>
    <lineage>
        <taxon>Bacteria</taxon>
        <taxon>Bacillati</taxon>
        <taxon>Bacillota</taxon>
        <taxon>Bacilli</taxon>
        <taxon>Bacillales</taxon>
        <taxon>Bacillaceae</taxon>
        <taxon>Gracilibacillus</taxon>
    </lineage>
</organism>
<evidence type="ECO:0000256" key="1">
    <source>
        <dbReference type="SAM" id="Phobius"/>
    </source>
</evidence>
<feature type="transmembrane region" description="Helical" evidence="1">
    <location>
        <begin position="80"/>
        <end position="97"/>
    </location>
</feature>
<dbReference type="EMBL" id="WEID01000075">
    <property type="protein sequence ID" value="KAB8129518.1"/>
    <property type="molecule type" value="Genomic_DNA"/>
</dbReference>
<evidence type="ECO:0000313" key="2">
    <source>
        <dbReference type="EMBL" id="KAB8129518.1"/>
    </source>
</evidence>
<keyword evidence="1" id="KW-0472">Membrane</keyword>
<protein>
    <submittedName>
        <fullName evidence="2">Uncharacterized protein</fullName>
    </submittedName>
</protein>
<reference evidence="2 3" key="1">
    <citation type="submission" date="2019-10" db="EMBL/GenBank/DDBJ databases">
        <title>Gracilibacillus sp. nov. isolated from rice seeds.</title>
        <authorList>
            <person name="He S."/>
        </authorList>
    </citation>
    <scope>NUCLEOTIDE SEQUENCE [LARGE SCALE GENOMIC DNA]</scope>
    <source>
        <strain evidence="2 3">TD8</strain>
    </source>
</reference>
<keyword evidence="1" id="KW-0812">Transmembrane</keyword>
<dbReference type="AlphaFoldDB" id="A0A7C8GSM5"/>
<sequence>MYQQSSYQKEDMKKLCEQYQNYYVVGELMNGEKIEGIIQNVDHEGVTMLIPENIEVENSERQFGYGYGYPRRFYRRYYPYRYPLGLLSGLLLYPFLFPQSPYYPGYY</sequence>